<dbReference type="GO" id="GO:0004519">
    <property type="term" value="F:endonuclease activity"/>
    <property type="evidence" value="ECO:0007669"/>
    <property type="project" value="UniProtKB-KW"/>
</dbReference>
<organism evidence="2 4">
    <name type="scientific">Butyricimonas paravirosa</name>
    <dbReference type="NCBI Taxonomy" id="1472417"/>
    <lineage>
        <taxon>Bacteria</taxon>
        <taxon>Pseudomonadati</taxon>
        <taxon>Bacteroidota</taxon>
        <taxon>Bacteroidia</taxon>
        <taxon>Bacteroidales</taxon>
        <taxon>Odoribacteraceae</taxon>
        <taxon>Butyricimonas</taxon>
    </lineage>
</organism>
<gene>
    <name evidence="3" type="ORF">F1644_18195</name>
    <name evidence="2" type="ORF">GGR15_000422</name>
</gene>
<dbReference type="EMBL" id="JAATLI010000002">
    <property type="protein sequence ID" value="NJC16817.1"/>
    <property type="molecule type" value="Genomic_DNA"/>
</dbReference>
<evidence type="ECO:0000259" key="1">
    <source>
        <dbReference type="Pfam" id="PF13395"/>
    </source>
</evidence>
<sequence>MEIPSSKVLTTNCLSRVFNSTVATYKYYWFISILEIYVGTETSRIKLWDIIISMIANAWYPVHYFRLSFGKNDSMYGAIKQLQVLAGIPIDANKKDIVDALRKELHRKEIKSLLRVFTLNVPFRFLRPWIDTSDDKQMVVRSQAFENVCLYALKKEENEWWIEINPAWSDYLKENYRILMDFAYWNLTLFLQTRNPNVPNIPNKLIKPEYRDSLTRQRMFWNTVIQTNGQLTCIYTGRELHVGNYDLDHFIPWSFVSHDLLWNLLPADPSINSSKSNKLPLLDVYLPGLANAHHRALCTYITLDKNKMVLEDYLSLGHTPNELANMNDVHFYEIFYQTFSPMVQIAMNMGFELWNYTFNYE</sequence>
<protein>
    <submittedName>
        <fullName evidence="3">HNH endonuclease</fullName>
    </submittedName>
</protein>
<reference evidence="3 5" key="1">
    <citation type="submission" date="2019-09" db="EMBL/GenBank/DDBJ databases">
        <title>Butyricimonas paravirosa DSM 105722 (=214-4 = JCM 18677 = CCUG 65563).</title>
        <authorList>
            <person name="Le Roy T."/>
            <person name="Cani P.D."/>
        </authorList>
    </citation>
    <scope>NUCLEOTIDE SEQUENCE [LARGE SCALE GENOMIC DNA]</scope>
    <source>
        <strain evidence="3 5">DSM 105722</strain>
    </source>
</reference>
<dbReference type="GeneID" id="86893268"/>
<dbReference type="EMBL" id="CP043839">
    <property type="protein sequence ID" value="WOF14079.1"/>
    <property type="molecule type" value="Genomic_DNA"/>
</dbReference>
<name>A0A7X5YC24_9BACT</name>
<keyword evidence="3" id="KW-0378">Hydrolase</keyword>
<reference evidence="2 4" key="2">
    <citation type="submission" date="2020-03" db="EMBL/GenBank/DDBJ databases">
        <title>Genomic Encyclopedia of Type Strains, Phase IV (KMG-IV): sequencing the most valuable type-strain genomes for metagenomic binning, comparative biology and taxonomic classification.</title>
        <authorList>
            <person name="Goeker M."/>
        </authorList>
    </citation>
    <scope>NUCLEOTIDE SEQUENCE [LARGE SCALE GENOMIC DNA]</scope>
    <source>
        <strain evidence="2 4">DSM 105722</strain>
    </source>
</reference>
<dbReference type="Gene3D" id="1.10.30.50">
    <property type="match status" value="1"/>
</dbReference>
<evidence type="ECO:0000313" key="3">
    <source>
        <dbReference type="EMBL" id="WOF14079.1"/>
    </source>
</evidence>
<keyword evidence="3" id="KW-0540">Nuclease</keyword>
<dbReference type="RefSeq" id="WP_118304326.1">
    <property type="nucleotide sequence ID" value="NZ_BMPA01000002.1"/>
</dbReference>
<dbReference type="InterPro" id="IPR003615">
    <property type="entry name" value="HNH_nuc"/>
</dbReference>
<feature type="domain" description="HNH nuclease" evidence="1">
    <location>
        <begin position="233"/>
        <end position="280"/>
    </location>
</feature>
<accession>A0A7X5YC24</accession>
<proteinExistence type="predicted"/>
<dbReference type="AlphaFoldDB" id="A0A7X5YC24"/>
<keyword evidence="5" id="KW-1185">Reference proteome</keyword>
<dbReference type="Pfam" id="PF13395">
    <property type="entry name" value="HNH_4"/>
    <property type="match status" value="1"/>
</dbReference>
<keyword evidence="3" id="KW-0255">Endonuclease</keyword>
<dbReference type="Proteomes" id="UP001302374">
    <property type="component" value="Chromosome"/>
</dbReference>
<evidence type="ECO:0000313" key="2">
    <source>
        <dbReference type="EMBL" id="NJC16817.1"/>
    </source>
</evidence>
<evidence type="ECO:0000313" key="4">
    <source>
        <dbReference type="Proteomes" id="UP000576368"/>
    </source>
</evidence>
<evidence type="ECO:0000313" key="5">
    <source>
        <dbReference type="Proteomes" id="UP001302374"/>
    </source>
</evidence>
<dbReference type="Proteomes" id="UP000576368">
    <property type="component" value="Unassembled WGS sequence"/>
</dbReference>